<dbReference type="InterPro" id="IPR018265">
    <property type="entry name" value="Ribosomal_bL35_CS"/>
</dbReference>
<sequence length="63" mass="7756">MLKKKNHKSLLKRYKITNNRIYRHFAYKNHLLSKKSKKRKRRLSQKALLKKADVSKIKKMLIY</sequence>
<proteinExistence type="inferred from homology"/>
<dbReference type="PROSITE" id="PS00936">
    <property type="entry name" value="RIBOSOMAL_L35"/>
    <property type="match status" value="1"/>
</dbReference>
<geneLocation type="plastid" evidence="5"/>
<evidence type="ECO:0000313" key="5">
    <source>
        <dbReference type="EMBL" id="BBC77446.1"/>
    </source>
</evidence>
<dbReference type="PANTHER" id="PTHR33343:SF1">
    <property type="entry name" value="LARGE RIBOSOMAL SUBUNIT PROTEIN BL35M"/>
    <property type="match status" value="1"/>
</dbReference>
<protein>
    <recommendedName>
        <fullName evidence="4">50S ribosomal protein L35</fullName>
    </recommendedName>
</protein>
<evidence type="ECO:0000256" key="2">
    <source>
        <dbReference type="ARBA" id="ARBA00022980"/>
    </source>
</evidence>
<dbReference type="PANTHER" id="PTHR33343">
    <property type="entry name" value="54S RIBOSOMAL PROTEIN BL35M"/>
    <property type="match status" value="1"/>
</dbReference>
<dbReference type="GO" id="GO:0006412">
    <property type="term" value="P:translation"/>
    <property type="evidence" value="ECO:0007669"/>
    <property type="project" value="InterPro"/>
</dbReference>
<organism evidence="5">
    <name type="scientific">Nitzschia sp. PL3-2</name>
    <dbReference type="NCBI Taxonomy" id="2083271"/>
    <lineage>
        <taxon>Eukaryota</taxon>
        <taxon>Sar</taxon>
        <taxon>Stramenopiles</taxon>
        <taxon>Ochrophyta</taxon>
        <taxon>Bacillariophyta</taxon>
        <taxon>Bacillariophyceae</taxon>
        <taxon>Bacillariophycidae</taxon>
        <taxon>Bacillariales</taxon>
        <taxon>Bacillariaceae</taxon>
        <taxon>Nitzschia</taxon>
    </lineage>
</organism>
<dbReference type="GO" id="GO:0015934">
    <property type="term" value="C:large ribosomal subunit"/>
    <property type="evidence" value="ECO:0007669"/>
    <property type="project" value="TreeGrafter"/>
</dbReference>
<name>A0A2Z5ZAS0_9STRA</name>
<reference evidence="5" key="1">
    <citation type="submission" date="2018-02" db="EMBL/GenBank/DDBJ databases">
        <title>Evolution and diversity of non-photosynthetic diatom plastid genomes.</title>
        <authorList>
            <person name="Kamikawa R."/>
            <person name="Ishii K."/>
        </authorList>
    </citation>
    <scope>NUCLEOTIDE SEQUENCE</scope>
    <source>
        <strain evidence="5">PL3-2</strain>
    </source>
</reference>
<evidence type="ECO:0000256" key="3">
    <source>
        <dbReference type="ARBA" id="ARBA00023274"/>
    </source>
</evidence>
<dbReference type="Gene3D" id="4.10.410.60">
    <property type="match status" value="1"/>
</dbReference>
<dbReference type="InterPro" id="IPR001706">
    <property type="entry name" value="Ribosomal_bL35"/>
</dbReference>
<dbReference type="Pfam" id="PF01632">
    <property type="entry name" value="Ribosomal_L35p"/>
    <property type="match status" value="1"/>
</dbReference>
<dbReference type="GO" id="GO:0003735">
    <property type="term" value="F:structural constituent of ribosome"/>
    <property type="evidence" value="ECO:0007669"/>
    <property type="project" value="InterPro"/>
</dbReference>
<keyword evidence="5" id="KW-0934">Plastid</keyword>
<dbReference type="HAMAP" id="MF_00514">
    <property type="entry name" value="Ribosomal_bL35"/>
    <property type="match status" value="1"/>
</dbReference>
<accession>A0A2Z5ZAS0</accession>
<dbReference type="SUPFAM" id="SSF143034">
    <property type="entry name" value="L35p-like"/>
    <property type="match status" value="1"/>
</dbReference>
<dbReference type="EMBL" id="AP018504">
    <property type="protein sequence ID" value="BBC77446.1"/>
    <property type="molecule type" value="Genomic_DNA"/>
</dbReference>
<dbReference type="PRINTS" id="PR00064">
    <property type="entry name" value="RIBOSOMALL35"/>
</dbReference>
<keyword evidence="2 4" id="KW-0689">Ribosomal protein</keyword>
<keyword evidence="3 4" id="KW-0687">Ribonucleoprotein</keyword>
<comment type="similarity">
    <text evidence="1 4">Belongs to the bacterial ribosomal protein bL35 family.</text>
</comment>
<dbReference type="NCBIfam" id="TIGR00001">
    <property type="entry name" value="rpmI_bact"/>
    <property type="match status" value="1"/>
</dbReference>
<evidence type="ECO:0000256" key="1">
    <source>
        <dbReference type="ARBA" id="ARBA00006598"/>
    </source>
</evidence>
<evidence type="ECO:0000256" key="4">
    <source>
        <dbReference type="RuleBase" id="RU000568"/>
    </source>
</evidence>
<dbReference type="InterPro" id="IPR021137">
    <property type="entry name" value="Ribosomal_bL35-like"/>
</dbReference>
<dbReference type="InterPro" id="IPR037229">
    <property type="entry name" value="Ribosomal_bL35_sf"/>
</dbReference>
<dbReference type="AlphaFoldDB" id="A0A2Z5ZAS0"/>
<gene>
    <name evidence="5" type="primary">rpl35</name>
</gene>